<dbReference type="InterPro" id="IPR001647">
    <property type="entry name" value="HTH_TetR"/>
</dbReference>
<sequence length="209" mass="24241">MASQREGVYEKIIECSRREFLEKGFLKASLRTISKNAGVTTGTIYSRFKDKEALFDEVVHAHAEKILSVYNRGIDTYYNFSDEDKCSEMNRLTDDCMMEMLDIIYDDYECSKILICCSEGTSYENFIHEMIKKEVDSTEDFAKTLKNIKGQKDSCMDKELFHMIASGFLSAFFEITAHDMDKKSAIKRIILLKKFYTGGWERLFGINFV</sequence>
<gene>
    <name evidence="4" type="ORF">HNP77_002177</name>
</gene>
<evidence type="ECO:0000313" key="5">
    <source>
        <dbReference type="Proteomes" id="UP000578697"/>
    </source>
</evidence>
<dbReference type="InterPro" id="IPR023772">
    <property type="entry name" value="DNA-bd_HTH_TetR-type_CS"/>
</dbReference>
<feature type="domain" description="HTH tetR-type" evidence="3">
    <location>
        <begin position="6"/>
        <end position="66"/>
    </location>
</feature>
<dbReference type="PRINTS" id="PR00455">
    <property type="entry name" value="HTHTETR"/>
</dbReference>
<reference evidence="4 5" key="1">
    <citation type="submission" date="2020-08" db="EMBL/GenBank/DDBJ databases">
        <title>Genomic Encyclopedia of Type Strains, Phase IV (KMG-IV): sequencing the most valuable type-strain genomes for metagenomic binning, comparative biology and taxonomic classification.</title>
        <authorList>
            <person name="Goeker M."/>
        </authorList>
    </citation>
    <scope>NUCLEOTIDE SEQUENCE [LARGE SCALE GENOMIC DNA]</scope>
    <source>
        <strain evidence="4 5">DSM 103679</strain>
    </source>
</reference>
<dbReference type="PROSITE" id="PS01081">
    <property type="entry name" value="HTH_TETR_1"/>
    <property type="match status" value="1"/>
</dbReference>
<accession>A0A840SI20</accession>
<dbReference type="PROSITE" id="PS50977">
    <property type="entry name" value="HTH_TETR_2"/>
    <property type="match status" value="1"/>
</dbReference>
<protein>
    <submittedName>
        <fullName evidence="4">AcrR family transcriptional regulator</fullName>
    </submittedName>
</protein>
<dbReference type="PANTHER" id="PTHR30055:SF226">
    <property type="entry name" value="HTH-TYPE TRANSCRIPTIONAL REGULATOR PKSA"/>
    <property type="match status" value="1"/>
</dbReference>
<dbReference type="GO" id="GO:0000976">
    <property type="term" value="F:transcription cis-regulatory region binding"/>
    <property type="evidence" value="ECO:0007669"/>
    <property type="project" value="TreeGrafter"/>
</dbReference>
<dbReference type="InterPro" id="IPR009057">
    <property type="entry name" value="Homeodomain-like_sf"/>
</dbReference>
<keyword evidence="1 2" id="KW-0238">DNA-binding</keyword>
<evidence type="ECO:0000256" key="1">
    <source>
        <dbReference type="ARBA" id="ARBA00023125"/>
    </source>
</evidence>
<dbReference type="AlphaFoldDB" id="A0A840SI20"/>
<dbReference type="EMBL" id="JACHFR010000004">
    <property type="protein sequence ID" value="MBB5219788.1"/>
    <property type="molecule type" value="Genomic_DNA"/>
</dbReference>
<organism evidence="4 5">
    <name type="scientific">Treponema rectale</name>
    <dbReference type="NCBI Taxonomy" id="744512"/>
    <lineage>
        <taxon>Bacteria</taxon>
        <taxon>Pseudomonadati</taxon>
        <taxon>Spirochaetota</taxon>
        <taxon>Spirochaetia</taxon>
        <taxon>Spirochaetales</taxon>
        <taxon>Treponemataceae</taxon>
        <taxon>Treponema</taxon>
    </lineage>
</organism>
<evidence type="ECO:0000256" key="2">
    <source>
        <dbReference type="PROSITE-ProRule" id="PRU00335"/>
    </source>
</evidence>
<proteinExistence type="predicted"/>
<dbReference type="GO" id="GO:0003700">
    <property type="term" value="F:DNA-binding transcription factor activity"/>
    <property type="evidence" value="ECO:0007669"/>
    <property type="project" value="TreeGrafter"/>
</dbReference>
<evidence type="ECO:0000259" key="3">
    <source>
        <dbReference type="PROSITE" id="PS50977"/>
    </source>
</evidence>
<dbReference type="Gene3D" id="1.10.357.10">
    <property type="entry name" value="Tetracycline Repressor, domain 2"/>
    <property type="match status" value="1"/>
</dbReference>
<feature type="DNA-binding region" description="H-T-H motif" evidence="2">
    <location>
        <begin position="29"/>
        <end position="48"/>
    </location>
</feature>
<keyword evidence="5" id="KW-1185">Reference proteome</keyword>
<dbReference type="Pfam" id="PF00440">
    <property type="entry name" value="TetR_N"/>
    <property type="match status" value="1"/>
</dbReference>
<evidence type="ECO:0000313" key="4">
    <source>
        <dbReference type="EMBL" id="MBB5219788.1"/>
    </source>
</evidence>
<dbReference type="PANTHER" id="PTHR30055">
    <property type="entry name" value="HTH-TYPE TRANSCRIPTIONAL REGULATOR RUTR"/>
    <property type="match status" value="1"/>
</dbReference>
<dbReference type="SUPFAM" id="SSF46689">
    <property type="entry name" value="Homeodomain-like"/>
    <property type="match status" value="1"/>
</dbReference>
<dbReference type="Proteomes" id="UP000578697">
    <property type="component" value="Unassembled WGS sequence"/>
</dbReference>
<dbReference type="RefSeq" id="WP_184653262.1">
    <property type="nucleotide sequence ID" value="NZ_JACHFR010000004.1"/>
</dbReference>
<comment type="caution">
    <text evidence="4">The sequence shown here is derived from an EMBL/GenBank/DDBJ whole genome shotgun (WGS) entry which is preliminary data.</text>
</comment>
<dbReference type="InterPro" id="IPR050109">
    <property type="entry name" value="HTH-type_TetR-like_transc_reg"/>
</dbReference>
<name>A0A840SI20_9SPIR</name>